<dbReference type="Proteomes" id="UP000184073">
    <property type="component" value="Unassembled WGS sequence"/>
</dbReference>
<keyword evidence="3" id="KW-1185">Reference proteome</keyword>
<dbReference type="AlphaFoldDB" id="A0A1L9PN29"/>
<proteinExistence type="predicted"/>
<dbReference type="OrthoDB" id="10641761at2759"/>
<dbReference type="EMBL" id="KV878129">
    <property type="protein sequence ID" value="OJJ02835.1"/>
    <property type="molecule type" value="Genomic_DNA"/>
</dbReference>
<evidence type="ECO:0000256" key="1">
    <source>
        <dbReference type="SAM" id="MobiDB-lite"/>
    </source>
</evidence>
<evidence type="ECO:0000313" key="3">
    <source>
        <dbReference type="Proteomes" id="UP000184073"/>
    </source>
</evidence>
<dbReference type="VEuPathDB" id="FungiDB:ASPVEDRAFT_697848"/>
<reference evidence="3" key="1">
    <citation type="journal article" date="2017" name="Genome Biol.">
        <title>Comparative genomics reveals high biological diversity and specific adaptations in the industrially and medically important fungal genus Aspergillus.</title>
        <authorList>
            <person name="de Vries R.P."/>
            <person name="Riley R."/>
            <person name="Wiebenga A."/>
            <person name="Aguilar-Osorio G."/>
            <person name="Amillis S."/>
            <person name="Uchima C.A."/>
            <person name="Anderluh G."/>
            <person name="Asadollahi M."/>
            <person name="Askin M."/>
            <person name="Barry K."/>
            <person name="Battaglia E."/>
            <person name="Bayram O."/>
            <person name="Benocci T."/>
            <person name="Braus-Stromeyer S.A."/>
            <person name="Caldana C."/>
            <person name="Canovas D."/>
            <person name="Cerqueira G.C."/>
            <person name="Chen F."/>
            <person name="Chen W."/>
            <person name="Choi C."/>
            <person name="Clum A."/>
            <person name="Dos Santos R.A."/>
            <person name="Damasio A.R."/>
            <person name="Diallinas G."/>
            <person name="Emri T."/>
            <person name="Fekete E."/>
            <person name="Flipphi M."/>
            <person name="Freyberg S."/>
            <person name="Gallo A."/>
            <person name="Gournas C."/>
            <person name="Habgood R."/>
            <person name="Hainaut M."/>
            <person name="Harispe M.L."/>
            <person name="Henrissat B."/>
            <person name="Hilden K.S."/>
            <person name="Hope R."/>
            <person name="Hossain A."/>
            <person name="Karabika E."/>
            <person name="Karaffa L."/>
            <person name="Karanyi Z."/>
            <person name="Krasevec N."/>
            <person name="Kuo A."/>
            <person name="Kusch H."/>
            <person name="LaButti K."/>
            <person name="Lagendijk E.L."/>
            <person name="Lapidus A."/>
            <person name="Levasseur A."/>
            <person name="Lindquist E."/>
            <person name="Lipzen A."/>
            <person name="Logrieco A.F."/>
            <person name="MacCabe A."/>
            <person name="Maekelae M.R."/>
            <person name="Malavazi I."/>
            <person name="Melin P."/>
            <person name="Meyer V."/>
            <person name="Mielnichuk N."/>
            <person name="Miskei M."/>
            <person name="Molnar A.P."/>
            <person name="Mule G."/>
            <person name="Ngan C.Y."/>
            <person name="Orejas M."/>
            <person name="Orosz E."/>
            <person name="Ouedraogo J.P."/>
            <person name="Overkamp K.M."/>
            <person name="Park H.-S."/>
            <person name="Perrone G."/>
            <person name="Piumi F."/>
            <person name="Punt P.J."/>
            <person name="Ram A.F."/>
            <person name="Ramon A."/>
            <person name="Rauscher S."/>
            <person name="Record E."/>
            <person name="Riano-Pachon D.M."/>
            <person name="Robert V."/>
            <person name="Roehrig J."/>
            <person name="Ruller R."/>
            <person name="Salamov A."/>
            <person name="Salih N.S."/>
            <person name="Samson R.A."/>
            <person name="Sandor E."/>
            <person name="Sanguinetti M."/>
            <person name="Schuetze T."/>
            <person name="Sepcic K."/>
            <person name="Shelest E."/>
            <person name="Sherlock G."/>
            <person name="Sophianopoulou V."/>
            <person name="Squina F.M."/>
            <person name="Sun H."/>
            <person name="Susca A."/>
            <person name="Todd R.B."/>
            <person name="Tsang A."/>
            <person name="Unkles S.E."/>
            <person name="van de Wiele N."/>
            <person name="van Rossen-Uffink D."/>
            <person name="Oliveira J.V."/>
            <person name="Vesth T.C."/>
            <person name="Visser J."/>
            <person name="Yu J.-H."/>
            <person name="Zhou M."/>
            <person name="Andersen M.R."/>
            <person name="Archer D.B."/>
            <person name="Baker S.E."/>
            <person name="Benoit I."/>
            <person name="Brakhage A.A."/>
            <person name="Braus G.H."/>
            <person name="Fischer R."/>
            <person name="Frisvad J.C."/>
            <person name="Goldman G.H."/>
            <person name="Houbraken J."/>
            <person name="Oakley B."/>
            <person name="Pocsi I."/>
            <person name="Scazzocchio C."/>
            <person name="Seiboth B."/>
            <person name="vanKuyk P.A."/>
            <person name="Wortman J."/>
            <person name="Dyer P.S."/>
            <person name="Grigoriev I.V."/>
        </authorList>
    </citation>
    <scope>NUCLEOTIDE SEQUENCE [LARGE SCALE GENOMIC DNA]</scope>
    <source>
        <strain evidence="3">CBS 583.65</strain>
    </source>
</reference>
<feature type="region of interest" description="Disordered" evidence="1">
    <location>
        <begin position="154"/>
        <end position="175"/>
    </location>
</feature>
<sequence length="175" mass="19068">MDVVVAPVSLRGRVRCLLWDFYLGYLQLRHSQVVNGSASVLGFWQSSQGIDSVAWNGVSSRRDTVPLVSSNQGHSEIRHSRDLFPIGMSDGRGGPKEKCRSDLEISRLLIGPANTGARDAKLPELHIPRDILRSVAQGHSSSPTVVRVSSPSIYISSTSSTPTPPPLLWPTISDR</sequence>
<dbReference type="RefSeq" id="XP_040668597.1">
    <property type="nucleotide sequence ID" value="XM_040816038.1"/>
</dbReference>
<evidence type="ECO:0000313" key="2">
    <source>
        <dbReference type="EMBL" id="OJJ02835.1"/>
    </source>
</evidence>
<dbReference type="GeneID" id="63731549"/>
<accession>A0A1L9PN29</accession>
<gene>
    <name evidence="2" type="ORF">ASPVEDRAFT_697848</name>
</gene>
<name>A0A1L9PN29_ASPVE</name>
<organism evidence="2 3">
    <name type="scientific">Aspergillus versicolor CBS 583.65</name>
    <dbReference type="NCBI Taxonomy" id="1036611"/>
    <lineage>
        <taxon>Eukaryota</taxon>
        <taxon>Fungi</taxon>
        <taxon>Dikarya</taxon>
        <taxon>Ascomycota</taxon>
        <taxon>Pezizomycotina</taxon>
        <taxon>Eurotiomycetes</taxon>
        <taxon>Eurotiomycetidae</taxon>
        <taxon>Eurotiales</taxon>
        <taxon>Aspergillaceae</taxon>
        <taxon>Aspergillus</taxon>
        <taxon>Aspergillus subgen. Nidulantes</taxon>
    </lineage>
</organism>
<protein>
    <submittedName>
        <fullName evidence="2">Uncharacterized protein</fullName>
    </submittedName>
</protein>